<feature type="binding site" evidence="10">
    <location>
        <position position="147"/>
    </location>
    <ligand>
        <name>substrate</name>
    </ligand>
</feature>
<reference evidence="12 14" key="2">
    <citation type="submission" date="2019-08" db="EMBL/GenBank/DDBJ databases">
        <title>Rapid identification of Enteric Bacteria from Whole Genome Sequences (WGS) using Average Nucleotide Identity (ANI).</title>
        <authorList>
            <person name="Lane C."/>
        </authorList>
    </citation>
    <scope>NUCLEOTIDE SEQUENCE [LARGE SCALE GENOMIC DNA]</scope>
    <source>
        <strain evidence="12 14">D4984</strain>
    </source>
</reference>
<evidence type="ECO:0000313" key="13">
    <source>
        <dbReference type="Proteomes" id="UP000306813"/>
    </source>
</evidence>
<evidence type="ECO:0000256" key="2">
    <source>
        <dbReference type="ARBA" id="ARBA00022723"/>
    </source>
</evidence>
<evidence type="ECO:0000256" key="6">
    <source>
        <dbReference type="ARBA" id="ARBA00023002"/>
    </source>
</evidence>
<feature type="binding site" evidence="10">
    <location>
        <position position="176"/>
    </location>
    <ligand>
        <name>a divalent metal cation</name>
        <dbReference type="ChEBI" id="CHEBI:60240"/>
        <note>ligand shared between dimeric partners</note>
    </ligand>
</feature>
<feature type="binding site" evidence="10">
    <location>
        <position position="281"/>
    </location>
    <ligand>
        <name>substrate</name>
    </ligand>
</feature>
<dbReference type="RefSeq" id="WP_082199668.1">
    <property type="nucleotide sequence ID" value="NZ_CP020478.1"/>
</dbReference>
<dbReference type="PANTHER" id="PTHR30004:SF6">
    <property type="entry name" value="D-THREONATE 4-PHOSPHATE DEHYDROGENASE"/>
    <property type="match status" value="1"/>
</dbReference>
<accession>A0AAX2UHI3</accession>
<dbReference type="GO" id="GO:0042823">
    <property type="term" value="P:pyridoxal phosphate biosynthetic process"/>
    <property type="evidence" value="ECO:0007669"/>
    <property type="project" value="UniProtKB-UniRule"/>
</dbReference>
<evidence type="ECO:0000313" key="14">
    <source>
        <dbReference type="Proteomes" id="UP000321317"/>
    </source>
</evidence>
<dbReference type="GO" id="GO:0050897">
    <property type="term" value="F:cobalt ion binding"/>
    <property type="evidence" value="ECO:0007669"/>
    <property type="project" value="UniProtKB-UniRule"/>
</dbReference>
<dbReference type="InterPro" id="IPR037539">
    <property type="entry name" value="PdxA_epsilonprot"/>
</dbReference>
<sequence length="339" mass="37877">MNLAVSIGDLNGISLELVLKTHKKLSQICTLYYFLHESLLRQGLKLLKKKELELNLVEFSHADVSEFKEVRKSGRLKIFSFKTPLSLKLNTNFSLSAGKIDAKSGAYSFLSFEAACAFTYQKNASALITLPIHKKAWNLAGISFKGHTDALRHFYHKNAIMMLGCEELFVGLFSEHIPLKEVSKRIKLKPLRQFLIDFSKESGFDKIGVLGFNPHAGDFGAIGGEEEKIIEKAIKGANLYLKKEIYLPQVLVADSAFTPNSLKNCSRLVAMYHDVALAPLKALYFEKSVNVSLNLPIIRTSVDHGTAFDRAYKNAKISTKSYEEAIKIAINLAQKKTKS</sequence>
<dbReference type="Proteomes" id="UP000321317">
    <property type="component" value="Unassembled WGS sequence"/>
</dbReference>
<dbReference type="GO" id="GO:0008270">
    <property type="term" value="F:zinc ion binding"/>
    <property type="evidence" value="ECO:0007669"/>
    <property type="project" value="UniProtKB-UniRule"/>
</dbReference>
<reference evidence="11 13" key="1">
    <citation type="submission" date="2019-05" db="EMBL/GenBank/DDBJ databases">
        <title>Draft genomes of eight strains of Campylobacter helveticus isolated from cats and a dog in New Zealand.</title>
        <authorList>
            <person name="Bojanic K."/>
            <person name="Midwinter A.C."/>
            <person name="Biggs P.J."/>
            <person name="Acke E."/>
            <person name="Cornelius A.J."/>
            <person name="Marshall J.C."/>
        </authorList>
    </citation>
    <scope>NUCLEOTIDE SEQUENCE [LARGE SCALE GENOMIC DNA]</scope>
    <source>
        <strain evidence="11 13">ACP123b</strain>
    </source>
</reference>
<comment type="caution">
    <text evidence="11">The sequence shown here is derived from an EMBL/GenBank/DDBJ whole genome shotgun (WGS) entry which is preliminary data.</text>
</comment>
<feature type="binding site" evidence="10">
    <location>
        <position position="290"/>
    </location>
    <ligand>
        <name>substrate</name>
    </ligand>
</feature>
<evidence type="ECO:0000313" key="11">
    <source>
        <dbReference type="EMBL" id="TNB56502.1"/>
    </source>
</evidence>
<keyword evidence="2 10" id="KW-0479">Metal-binding</keyword>
<keyword evidence="5 10" id="KW-0521">NADP</keyword>
<feature type="binding site" evidence="10">
    <location>
        <position position="299"/>
    </location>
    <ligand>
        <name>substrate</name>
    </ligand>
</feature>
<comment type="pathway">
    <text evidence="10">Cofactor biosynthesis; pyridoxine 5'-phosphate biosynthesis; pyridoxine 5'-phosphate from D-erythrose 4-phosphate: step 4/5.</text>
</comment>
<comment type="similarity">
    <text evidence="10">Belongs to the PdxA family.</text>
</comment>
<evidence type="ECO:0000256" key="8">
    <source>
        <dbReference type="ARBA" id="ARBA00023096"/>
    </source>
</evidence>
<keyword evidence="14" id="KW-1185">Reference proteome</keyword>
<organism evidence="11 13">
    <name type="scientific">Campylobacter helveticus</name>
    <dbReference type="NCBI Taxonomy" id="28898"/>
    <lineage>
        <taxon>Bacteria</taxon>
        <taxon>Pseudomonadati</taxon>
        <taxon>Campylobacterota</taxon>
        <taxon>Epsilonproteobacteria</taxon>
        <taxon>Campylobacterales</taxon>
        <taxon>Campylobacteraceae</taxon>
        <taxon>Campylobacter</taxon>
    </lineage>
</organism>
<dbReference type="AlphaFoldDB" id="A0AAX2UHI3"/>
<comment type="cofactor">
    <cofactor evidence="10">
        <name>Zn(2+)</name>
        <dbReference type="ChEBI" id="CHEBI:29105"/>
    </cofactor>
    <cofactor evidence="10">
        <name>Mg(2+)</name>
        <dbReference type="ChEBI" id="CHEBI:18420"/>
    </cofactor>
    <cofactor evidence="10">
        <name>Co(2+)</name>
        <dbReference type="ChEBI" id="CHEBI:48828"/>
    </cofactor>
</comment>
<dbReference type="GeneID" id="52036727"/>
<keyword evidence="7 10" id="KW-0520">NAD</keyword>
<evidence type="ECO:0000256" key="1">
    <source>
        <dbReference type="ARBA" id="ARBA00022490"/>
    </source>
</evidence>
<dbReference type="EMBL" id="VRMA01000077">
    <property type="protein sequence ID" value="TXK54266.1"/>
    <property type="molecule type" value="Genomic_DNA"/>
</dbReference>
<comment type="function">
    <text evidence="10">Catalyzes the NAD(P)-dependent oxidation of 4-(phosphooxy)-L-threonine (HTP) into 2-amino-3-oxo-4-(phosphooxy)butyric acid which spontaneously decarboxylates to form 3-amino-2-oxopropyl phosphate (AHAP).</text>
</comment>
<dbReference type="GO" id="GO:0050570">
    <property type="term" value="F:4-hydroxythreonine-4-phosphate dehydrogenase activity"/>
    <property type="evidence" value="ECO:0007669"/>
    <property type="project" value="UniProtKB-UniRule"/>
</dbReference>
<comment type="catalytic activity">
    <reaction evidence="10">
        <text>4-(phosphooxy)-L-threonine + NAD(+) = 3-amino-2-oxopropyl phosphate + CO2 + NADH</text>
        <dbReference type="Rhea" id="RHEA:32275"/>
        <dbReference type="ChEBI" id="CHEBI:16526"/>
        <dbReference type="ChEBI" id="CHEBI:57279"/>
        <dbReference type="ChEBI" id="CHEBI:57540"/>
        <dbReference type="ChEBI" id="CHEBI:57945"/>
        <dbReference type="ChEBI" id="CHEBI:58452"/>
        <dbReference type="EC" id="1.1.1.262"/>
    </reaction>
</comment>
<comment type="miscellaneous">
    <text evidence="10">The active site is located at the dimer interface.</text>
</comment>
<evidence type="ECO:0000256" key="3">
    <source>
        <dbReference type="ARBA" id="ARBA00022833"/>
    </source>
</evidence>
<evidence type="ECO:0000256" key="5">
    <source>
        <dbReference type="ARBA" id="ARBA00022857"/>
    </source>
</evidence>
<keyword evidence="8 10" id="KW-0664">Pyridoxine biosynthesis</keyword>
<feature type="binding site" evidence="10">
    <location>
        <position position="273"/>
    </location>
    <ligand>
        <name>a divalent metal cation</name>
        <dbReference type="ChEBI" id="CHEBI:60240"/>
        <note>ligand shared between dimeric partners</note>
    </ligand>
</feature>
<dbReference type="Pfam" id="PF04166">
    <property type="entry name" value="PdxA"/>
    <property type="match status" value="1"/>
</dbReference>
<protein>
    <recommendedName>
        <fullName evidence="10">4-hydroxythreonine-4-phosphate dehydrogenase</fullName>
        <ecNumber evidence="10">1.1.1.262</ecNumber>
    </recommendedName>
    <alternativeName>
        <fullName evidence="10">4-(phosphohydroxy)-L-threonine dehydrogenase</fullName>
    </alternativeName>
</protein>
<dbReference type="Gene3D" id="3.40.718.10">
    <property type="entry name" value="Isopropylmalate Dehydrogenase"/>
    <property type="match status" value="1"/>
</dbReference>
<feature type="binding site" evidence="10">
    <location>
        <position position="215"/>
    </location>
    <ligand>
        <name>a divalent metal cation</name>
        <dbReference type="ChEBI" id="CHEBI:60240"/>
        <note>ligand shared between dimeric partners</note>
    </ligand>
</feature>
<proteinExistence type="inferred from homology"/>
<dbReference type="SUPFAM" id="SSF53659">
    <property type="entry name" value="Isocitrate/Isopropylmalate dehydrogenase-like"/>
    <property type="match status" value="1"/>
</dbReference>
<dbReference type="Proteomes" id="UP000306813">
    <property type="component" value="Unassembled WGS sequence"/>
</dbReference>
<keyword evidence="6 10" id="KW-0560">Oxidoreductase</keyword>
<dbReference type="HAMAP" id="MF_02086">
    <property type="entry name" value="PdxA_Epsilonprot"/>
    <property type="match status" value="1"/>
</dbReference>
<dbReference type="GO" id="GO:0005737">
    <property type="term" value="C:cytoplasm"/>
    <property type="evidence" value="ECO:0007669"/>
    <property type="project" value="UniProtKB-SubCell"/>
</dbReference>
<dbReference type="InterPro" id="IPR005255">
    <property type="entry name" value="PdxA_fam"/>
</dbReference>
<dbReference type="EC" id="1.1.1.262" evidence="10"/>
<dbReference type="NCBIfam" id="NF003040">
    <property type="entry name" value="PRK03946.1"/>
    <property type="match status" value="1"/>
</dbReference>
<feature type="binding site" evidence="10">
    <location>
        <position position="148"/>
    </location>
    <ligand>
        <name>substrate</name>
    </ligand>
</feature>
<dbReference type="GO" id="GO:0000287">
    <property type="term" value="F:magnesium ion binding"/>
    <property type="evidence" value="ECO:0007669"/>
    <property type="project" value="UniProtKB-UniRule"/>
</dbReference>
<gene>
    <name evidence="10 12" type="primary">pdxA</name>
    <name evidence="11" type="ORF">FDW42_07370</name>
    <name evidence="12" type="ORF">FVD16_09595</name>
</gene>
<dbReference type="GO" id="GO:0008615">
    <property type="term" value="P:pyridoxine biosynthetic process"/>
    <property type="evidence" value="ECO:0007669"/>
    <property type="project" value="UniProtKB-UniRule"/>
</dbReference>
<comment type="subcellular location">
    <subcellularLocation>
        <location evidence="10">Cytoplasm</location>
    </subcellularLocation>
</comment>
<dbReference type="PANTHER" id="PTHR30004">
    <property type="entry name" value="4-HYDROXYTHREONINE-4-PHOSPHATE DEHYDROGENASE"/>
    <property type="match status" value="1"/>
</dbReference>
<name>A0AAX2UHI3_9BACT</name>
<comment type="subunit">
    <text evidence="10">Homodimer.</text>
</comment>
<keyword evidence="1 10" id="KW-0963">Cytoplasm</keyword>
<evidence type="ECO:0000313" key="12">
    <source>
        <dbReference type="EMBL" id="TXK54266.1"/>
    </source>
</evidence>
<keyword evidence="9 10" id="KW-0170">Cobalt</keyword>
<evidence type="ECO:0000256" key="4">
    <source>
        <dbReference type="ARBA" id="ARBA00022842"/>
    </source>
</evidence>
<dbReference type="GO" id="GO:0051287">
    <property type="term" value="F:NAD binding"/>
    <property type="evidence" value="ECO:0007669"/>
    <property type="project" value="InterPro"/>
</dbReference>
<keyword evidence="3 10" id="KW-0862">Zinc</keyword>
<keyword evidence="4 10" id="KW-0460">Magnesium</keyword>
<evidence type="ECO:0000256" key="10">
    <source>
        <dbReference type="HAMAP-Rule" id="MF_02086"/>
    </source>
</evidence>
<evidence type="ECO:0000256" key="9">
    <source>
        <dbReference type="ARBA" id="ARBA00023285"/>
    </source>
</evidence>
<dbReference type="EMBL" id="VDBS01000054">
    <property type="protein sequence ID" value="TNB56502.1"/>
    <property type="molecule type" value="Genomic_DNA"/>
</dbReference>
<evidence type="ECO:0000256" key="7">
    <source>
        <dbReference type="ARBA" id="ARBA00023027"/>
    </source>
</evidence>
<dbReference type="KEGG" id="chv:CHELV3228_0823"/>